<dbReference type="EMBL" id="JAOPJZ010000017">
    <property type="protein sequence ID" value="MCU4753419.1"/>
    <property type="molecule type" value="Genomic_DNA"/>
</dbReference>
<protein>
    <submittedName>
        <fullName evidence="2">Winged helix DNA-binding protein</fullName>
    </submittedName>
</protein>
<feature type="domain" description="HTH marR-type" evidence="1">
    <location>
        <begin position="26"/>
        <end position="80"/>
    </location>
</feature>
<dbReference type="InterPro" id="IPR000835">
    <property type="entry name" value="HTH_MarR-typ"/>
</dbReference>
<dbReference type="GO" id="GO:0003677">
    <property type="term" value="F:DNA binding"/>
    <property type="evidence" value="ECO:0007669"/>
    <property type="project" value="UniProtKB-KW"/>
</dbReference>
<dbReference type="SUPFAM" id="SSF46785">
    <property type="entry name" value="Winged helix' DNA-binding domain"/>
    <property type="match status" value="1"/>
</dbReference>
<sequence length="97" mass="10959">MTEHNPTTTIQNIFLKEKPVNTLLILQRNQPAYGSDIQEAVGTTYAHTIKLLKEFKNNGLIQEVDKGNGRTKYYELTEQGEKAAKPLQDLVNTLEEA</sequence>
<dbReference type="InterPro" id="IPR036388">
    <property type="entry name" value="WH-like_DNA-bd_sf"/>
</dbReference>
<proteinExistence type="predicted"/>
<keyword evidence="2" id="KW-0238">DNA-binding</keyword>
<evidence type="ECO:0000313" key="3">
    <source>
        <dbReference type="Proteomes" id="UP001321047"/>
    </source>
</evidence>
<dbReference type="AlphaFoldDB" id="A0AAP2Z9Z1"/>
<gene>
    <name evidence="2" type="ORF">OB919_15755</name>
</gene>
<comment type="caution">
    <text evidence="2">The sequence shown here is derived from an EMBL/GenBank/DDBJ whole genome shotgun (WGS) entry which is preliminary data.</text>
</comment>
<dbReference type="InterPro" id="IPR036390">
    <property type="entry name" value="WH_DNA-bd_sf"/>
</dbReference>
<evidence type="ECO:0000313" key="2">
    <source>
        <dbReference type="EMBL" id="MCU4753419.1"/>
    </source>
</evidence>
<dbReference type="RefSeq" id="WP_342809736.1">
    <property type="nucleotide sequence ID" value="NZ_JAOPJZ010000017.1"/>
</dbReference>
<accession>A0AAP2Z9Z1</accession>
<keyword evidence="3" id="KW-1185">Reference proteome</keyword>
<name>A0AAP2Z9Z1_9EURY</name>
<reference evidence="2 3" key="1">
    <citation type="submission" date="2022-09" db="EMBL/GenBank/DDBJ databases">
        <title>Enrichment on poylsaccharides allowed isolation of novel metabolic and taxonomic groups of Haloarchaea.</title>
        <authorList>
            <person name="Sorokin D.Y."/>
            <person name="Elcheninov A.G."/>
            <person name="Khizhniak T.V."/>
            <person name="Kolganova T.V."/>
            <person name="Kublanov I.V."/>
        </authorList>
    </citation>
    <scope>NUCLEOTIDE SEQUENCE [LARGE SCALE GENOMIC DNA]</scope>
    <source>
        <strain evidence="2 3">AArc-curdl1</strain>
    </source>
</reference>
<organism evidence="2 3">
    <name type="scientific">Natronosalvus hydrolyticus</name>
    <dbReference type="NCBI Taxonomy" id="2979988"/>
    <lineage>
        <taxon>Archaea</taxon>
        <taxon>Methanobacteriati</taxon>
        <taxon>Methanobacteriota</taxon>
        <taxon>Stenosarchaea group</taxon>
        <taxon>Halobacteria</taxon>
        <taxon>Halobacteriales</taxon>
        <taxon>Natrialbaceae</taxon>
        <taxon>Natronosalvus</taxon>
    </lineage>
</organism>
<dbReference type="Gene3D" id="1.10.10.10">
    <property type="entry name" value="Winged helix-like DNA-binding domain superfamily/Winged helix DNA-binding domain"/>
    <property type="match status" value="1"/>
</dbReference>
<dbReference type="Proteomes" id="UP001321047">
    <property type="component" value="Unassembled WGS sequence"/>
</dbReference>
<dbReference type="GO" id="GO:0003700">
    <property type="term" value="F:DNA-binding transcription factor activity"/>
    <property type="evidence" value="ECO:0007669"/>
    <property type="project" value="InterPro"/>
</dbReference>
<evidence type="ECO:0000259" key="1">
    <source>
        <dbReference type="Pfam" id="PF13463"/>
    </source>
</evidence>
<dbReference type="Pfam" id="PF13463">
    <property type="entry name" value="HTH_27"/>
    <property type="match status" value="1"/>
</dbReference>